<evidence type="ECO:0000256" key="4">
    <source>
        <dbReference type="PROSITE-ProRule" id="PRU00322"/>
    </source>
</evidence>
<dbReference type="PANTHER" id="PTHR23111">
    <property type="entry name" value="ZINC FINGER PROTEIN"/>
    <property type="match status" value="1"/>
</dbReference>
<accession>A0A835RSH6</accession>
<dbReference type="Gene3D" id="4.10.1060.10">
    <property type="entry name" value="Zinc finger, RanBP2-type"/>
    <property type="match status" value="2"/>
</dbReference>
<proteinExistence type="predicted"/>
<keyword evidence="2 4" id="KW-0863">Zinc-finger</keyword>
<evidence type="ECO:0000259" key="6">
    <source>
        <dbReference type="PROSITE" id="PS50199"/>
    </source>
</evidence>
<comment type="caution">
    <text evidence="7">The sequence shown here is derived from an EMBL/GenBank/DDBJ whole genome shotgun (WGS) entry which is preliminary data.</text>
</comment>
<dbReference type="PROSITE" id="PS50199">
    <property type="entry name" value="ZF_RANBP2_2"/>
    <property type="match status" value="2"/>
</dbReference>
<dbReference type="AlphaFoldDB" id="A0A835RSH6"/>
<feature type="domain" description="RanBP2-type" evidence="6">
    <location>
        <begin position="387"/>
        <end position="416"/>
    </location>
</feature>
<dbReference type="SMART" id="SM00547">
    <property type="entry name" value="ZnF_RBZ"/>
    <property type="match status" value="2"/>
</dbReference>
<evidence type="ECO:0000313" key="7">
    <source>
        <dbReference type="EMBL" id="KAG0497224.1"/>
    </source>
</evidence>
<evidence type="ECO:0000256" key="1">
    <source>
        <dbReference type="ARBA" id="ARBA00022723"/>
    </source>
</evidence>
<gene>
    <name evidence="7" type="ORF">HPP92_001915</name>
</gene>
<feature type="region of interest" description="Disordered" evidence="5">
    <location>
        <begin position="322"/>
        <end position="350"/>
    </location>
</feature>
<keyword evidence="3" id="KW-0862">Zinc</keyword>
<feature type="compositionally biased region" description="Basic residues" evidence="5">
    <location>
        <begin position="670"/>
        <end position="686"/>
    </location>
</feature>
<name>A0A835RSH6_VANPL</name>
<feature type="compositionally biased region" description="Acidic residues" evidence="5">
    <location>
        <begin position="656"/>
        <end position="665"/>
    </location>
</feature>
<dbReference type="GO" id="GO:0008270">
    <property type="term" value="F:zinc ion binding"/>
    <property type="evidence" value="ECO:0007669"/>
    <property type="project" value="UniProtKB-KW"/>
</dbReference>
<dbReference type="FunFam" id="4.10.1060.10:FF:000014">
    <property type="entry name" value="Putative zinc finger, RanBP2-type"/>
    <property type="match status" value="1"/>
</dbReference>
<feature type="region of interest" description="Disordered" evidence="5">
    <location>
        <begin position="577"/>
        <end position="847"/>
    </location>
</feature>
<feature type="compositionally biased region" description="Acidic residues" evidence="5">
    <location>
        <begin position="523"/>
        <end position="535"/>
    </location>
</feature>
<sequence>MSHVFLVTRRVRLFRLPPKPSPISACILRHLSAAVPSTSPEPKPSLSARLSLVFDQIDALERQRDIAAKDEALQRIRAWRQTKDPITPHSPSPSSVPVTAINGGSGLGDAQVTDDKDLSNFGMRDIFRREVEVVHPWPEWIELLERLAGQNYFDYRRVEEEHIAANVGIDLSGVRDEVGLDLSRDWAAVRTACMNFGRDRFDILKSLSRKDIQTLVGHGCPSMDPKVVFSAKLLRKYVHVDEGDVCSSCSLRNTCSRGYLLVPKEDEARTLDVMRILLTYAFDHIKESIANAPLRKMKTVKTVVRKLLHEVVKLSAVPRDPNLLPPAIKKPPPKVKQPPPQPKRRVGRDDVEMKKGDWLCTKCDFMNFAKNTVCLQCDAKRPKRQLLPGEWECPKCNFLNYRRNMSCFQCEHTRPPDEFTENQMQGKRIGPTTRLQRAANTSDVSNAWNLAFDDDESDGADVAAFEFADSSKARDGSFNEVSRGGSVREIEGDDGMQNLEGGRYFSTPRKGGFSSDSHATGFDDFDDEEDGVDSYELDKTDGKGTRLVSQNCLSEFDDDSGLENCDDDVDDYVISKQSGKDYLSNSEDDDIRVTPQKIEDSRRQFKFGDEDLSGSNHDMRDNRGSKGQKVGRRNIGVKGSMKQRDSSFSDGSLDSDFNDEDDDNDDLYHNRSKMKGNRGVAKRKVRNTHDSNHFGSKGNGRNYFGRDDDFEENGVHSRRKGHGDAAERRGNRFRDVNHFGSKNAPRNSVTHDDDESDDWEESRSKRRGRSNHFSQRTRGFQDGIGLKRNGHRHKDDNRYPHSGRMANQRRIDYAQNGRYGRDNGRSRGFREDHDFGDDRQRRRVIER</sequence>
<dbReference type="Proteomes" id="UP000636800">
    <property type="component" value="Chromosome 1"/>
</dbReference>
<feature type="domain" description="RanBP2-type" evidence="6">
    <location>
        <begin position="354"/>
        <end position="383"/>
    </location>
</feature>
<dbReference type="InterPro" id="IPR036443">
    <property type="entry name" value="Znf_RanBP2_sf"/>
</dbReference>
<feature type="compositionally biased region" description="Basic and acidic residues" evidence="5">
    <location>
        <begin position="722"/>
        <end position="737"/>
    </location>
</feature>
<dbReference type="GO" id="GO:0005737">
    <property type="term" value="C:cytoplasm"/>
    <property type="evidence" value="ECO:0007669"/>
    <property type="project" value="TreeGrafter"/>
</dbReference>
<protein>
    <recommendedName>
        <fullName evidence="6">RanBP2-type domain-containing protein</fullName>
    </recommendedName>
</protein>
<keyword evidence="1" id="KW-0479">Metal-binding</keyword>
<dbReference type="EMBL" id="JADCNL010000001">
    <property type="protein sequence ID" value="KAG0497224.1"/>
    <property type="molecule type" value="Genomic_DNA"/>
</dbReference>
<dbReference type="PANTHER" id="PTHR23111:SF29">
    <property type="entry name" value="OS07G0404300 PROTEIN"/>
    <property type="match status" value="1"/>
</dbReference>
<feature type="compositionally biased region" description="Pro residues" evidence="5">
    <location>
        <begin position="328"/>
        <end position="341"/>
    </location>
</feature>
<dbReference type="SUPFAM" id="SSF90209">
    <property type="entry name" value="Ran binding protein zinc finger-like"/>
    <property type="match status" value="1"/>
</dbReference>
<dbReference type="InterPro" id="IPR001876">
    <property type="entry name" value="Znf_RanBP2"/>
</dbReference>
<evidence type="ECO:0000256" key="2">
    <source>
        <dbReference type="ARBA" id="ARBA00022771"/>
    </source>
</evidence>
<evidence type="ECO:0000256" key="5">
    <source>
        <dbReference type="SAM" id="MobiDB-lite"/>
    </source>
</evidence>
<feature type="region of interest" description="Disordered" evidence="5">
    <location>
        <begin position="476"/>
        <end position="538"/>
    </location>
</feature>
<feature type="compositionally biased region" description="Basic and acidic residues" evidence="5">
    <location>
        <begin position="819"/>
        <end position="847"/>
    </location>
</feature>
<evidence type="ECO:0000313" key="8">
    <source>
        <dbReference type="Proteomes" id="UP000636800"/>
    </source>
</evidence>
<feature type="compositionally biased region" description="Basic and acidic residues" evidence="5">
    <location>
        <begin position="597"/>
        <end position="609"/>
    </location>
</feature>
<dbReference type="Pfam" id="PF00641">
    <property type="entry name" value="Zn_ribbon_RanBP"/>
    <property type="match status" value="2"/>
</dbReference>
<dbReference type="PROSITE" id="PS01358">
    <property type="entry name" value="ZF_RANBP2_1"/>
    <property type="match status" value="2"/>
</dbReference>
<dbReference type="GO" id="GO:0003729">
    <property type="term" value="F:mRNA binding"/>
    <property type="evidence" value="ECO:0007669"/>
    <property type="project" value="TreeGrafter"/>
</dbReference>
<organism evidence="7 8">
    <name type="scientific">Vanilla planifolia</name>
    <name type="common">Vanilla</name>
    <dbReference type="NCBI Taxonomy" id="51239"/>
    <lineage>
        <taxon>Eukaryota</taxon>
        <taxon>Viridiplantae</taxon>
        <taxon>Streptophyta</taxon>
        <taxon>Embryophyta</taxon>
        <taxon>Tracheophyta</taxon>
        <taxon>Spermatophyta</taxon>
        <taxon>Magnoliopsida</taxon>
        <taxon>Liliopsida</taxon>
        <taxon>Asparagales</taxon>
        <taxon>Orchidaceae</taxon>
        <taxon>Vanilloideae</taxon>
        <taxon>Vanilleae</taxon>
        <taxon>Vanilla</taxon>
    </lineage>
</organism>
<keyword evidence="8" id="KW-1185">Reference proteome</keyword>
<evidence type="ECO:0000256" key="3">
    <source>
        <dbReference type="ARBA" id="ARBA00022833"/>
    </source>
</evidence>
<reference evidence="7 8" key="1">
    <citation type="journal article" date="2020" name="Nat. Food">
        <title>A phased Vanilla planifolia genome enables genetic improvement of flavour and production.</title>
        <authorList>
            <person name="Hasing T."/>
            <person name="Tang H."/>
            <person name="Brym M."/>
            <person name="Khazi F."/>
            <person name="Huang T."/>
            <person name="Chambers A.H."/>
        </authorList>
    </citation>
    <scope>NUCLEOTIDE SEQUENCE [LARGE SCALE GENOMIC DNA]</scope>
    <source>
        <tissue evidence="7">Leaf</tissue>
    </source>
</reference>
<dbReference type="OrthoDB" id="1848500at2759"/>